<keyword evidence="1" id="KW-0812">Transmembrane</keyword>
<dbReference type="Gene3D" id="1.20.58.390">
    <property type="entry name" value="Neurotransmitter-gated ion-channel transmembrane domain"/>
    <property type="match status" value="1"/>
</dbReference>
<dbReference type="InterPro" id="IPR038050">
    <property type="entry name" value="Neuro_actylchol_rec"/>
</dbReference>
<dbReference type="PRINTS" id="PR00253">
    <property type="entry name" value="GABAARECEPTR"/>
</dbReference>
<dbReference type="WBParaSite" id="EVEC_0001237601-mRNA-1">
    <property type="protein sequence ID" value="EVEC_0001237601-mRNA-1"/>
    <property type="gene ID" value="EVEC_0001237601"/>
</dbReference>
<keyword evidence="3" id="KW-1185">Reference proteome</keyword>
<evidence type="ECO:0000313" key="4">
    <source>
        <dbReference type="WBParaSite" id="EVEC_0001237601-mRNA-1"/>
    </source>
</evidence>
<dbReference type="Proteomes" id="UP000274131">
    <property type="component" value="Unassembled WGS sequence"/>
</dbReference>
<dbReference type="STRING" id="51028.A0A0N4VN30"/>
<feature type="transmembrane region" description="Helical" evidence="1">
    <location>
        <begin position="103"/>
        <end position="123"/>
    </location>
</feature>
<feature type="transmembrane region" description="Helical" evidence="1">
    <location>
        <begin position="135"/>
        <end position="158"/>
    </location>
</feature>
<dbReference type="InterPro" id="IPR006028">
    <property type="entry name" value="GABAA/Glycine_rcpt"/>
</dbReference>
<dbReference type="OrthoDB" id="5872806at2759"/>
<accession>A0A0N4VN30</accession>
<evidence type="ECO:0000313" key="2">
    <source>
        <dbReference type="EMBL" id="VDD96825.1"/>
    </source>
</evidence>
<dbReference type="SUPFAM" id="SSF90112">
    <property type="entry name" value="Neurotransmitter-gated ion-channel transmembrane pore"/>
    <property type="match status" value="1"/>
</dbReference>
<protein>
    <submittedName>
        <fullName evidence="4">Neur_chan_memb domain-containing protein</fullName>
    </submittedName>
</protein>
<dbReference type="GO" id="GO:0016020">
    <property type="term" value="C:membrane"/>
    <property type="evidence" value="ECO:0007669"/>
    <property type="project" value="InterPro"/>
</dbReference>
<keyword evidence="1" id="KW-1133">Transmembrane helix</keyword>
<evidence type="ECO:0000313" key="3">
    <source>
        <dbReference type="Proteomes" id="UP000274131"/>
    </source>
</evidence>
<reference evidence="4" key="1">
    <citation type="submission" date="2017-02" db="UniProtKB">
        <authorList>
            <consortium name="WormBaseParasite"/>
        </authorList>
    </citation>
    <scope>IDENTIFICATION</scope>
</reference>
<evidence type="ECO:0000256" key="1">
    <source>
        <dbReference type="SAM" id="Phobius"/>
    </source>
</evidence>
<organism evidence="4">
    <name type="scientific">Enterobius vermicularis</name>
    <name type="common">Human pinworm</name>
    <dbReference type="NCBI Taxonomy" id="51028"/>
    <lineage>
        <taxon>Eukaryota</taxon>
        <taxon>Metazoa</taxon>
        <taxon>Ecdysozoa</taxon>
        <taxon>Nematoda</taxon>
        <taxon>Chromadorea</taxon>
        <taxon>Rhabditida</taxon>
        <taxon>Spirurina</taxon>
        <taxon>Oxyuridomorpha</taxon>
        <taxon>Oxyuroidea</taxon>
        <taxon>Oxyuridae</taxon>
        <taxon>Enterobius</taxon>
    </lineage>
</organism>
<name>A0A0N4VN30_ENTVE</name>
<gene>
    <name evidence="2" type="ORF">EVEC_LOCUS11576</name>
</gene>
<feature type="transmembrane region" description="Helical" evidence="1">
    <location>
        <begin position="77"/>
        <end position="94"/>
    </location>
</feature>
<dbReference type="AlphaFoldDB" id="A0A0N4VN30"/>
<dbReference type="GO" id="GO:0005216">
    <property type="term" value="F:monoatomic ion channel activity"/>
    <property type="evidence" value="ECO:0007669"/>
    <property type="project" value="InterPro"/>
</dbReference>
<dbReference type="GO" id="GO:0004888">
    <property type="term" value="F:transmembrane signaling receptor activity"/>
    <property type="evidence" value="ECO:0007669"/>
    <property type="project" value="InterPro"/>
</dbReference>
<feature type="transmembrane region" description="Helical" evidence="1">
    <location>
        <begin position="251"/>
        <end position="271"/>
    </location>
</feature>
<reference evidence="2 3" key="2">
    <citation type="submission" date="2018-10" db="EMBL/GenBank/DDBJ databases">
        <authorList>
            <consortium name="Pathogen Informatics"/>
        </authorList>
    </citation>
    <scope>NUCLEOTIDE SEQUENCE [LARGE SCALE GENOMIC DNA]</scope>
</reference>
<keyword evidence="1" id="KW-0472">Membrane</keyword>
<proteinExistence type="predicted"/>
<dbReference type="InterPro" id="IPR036719">
    <property type="entry name" value="Neuro-gated_channel_TM_sf"/>
</dbReference>
<sequence>RYADWVLTLSWFNTTAAIIAPRAVLPPNVRVTLLSTVQCQHKAIFSASKYTSSYANFGCLEVSLQFSRSVTLSTTRYILPTAIFVIATFFAPYIDRNNVQTRLILVGSASILFSLSAMNMKSAVPSTVYITATDIWILLCSAFIFLAFAEIIVVNMMMNFFNKRFKLSTKDATLRMESQYRHERNAARKEQYNTLRLPLSETEGVESRLRDADPMTTSRRSDYAIVISEYFHRQADFYSLTAARIDLTARIVFPIAFFIATLIYALLYIMIK</sequence>
<dbReference type="EMBL" id="UXUI01012328">
    <property type="protein sequence ID" value="VDD96825.1"/>
    <property type="molecule type" value="Genomic_DNA"/>
</dbReference>